<name>A0AAD7RGT8_9TELE</name>
<keyword evidence="3" id="KW-1185">Reference proteome</keyword>
<sequence length="106" mass="11414">MELLTDTGPGQRGIPFSVRAHTGFGFEGRKTQTEAKTEDAFAATRSTRGALLGYRGQRPGEAWQGAASVQRASIPSPATWGYPSDNATARHLHPPRQPQILWGDGP</sequence>
<gene>
    <name evidence="2" type="ORF">AAFF_G00214100</name>
</gene>
<dbReference type="Proteomes" id="UP001221898">
    <property type="component" value="Unassembled WGS sequence"/>
</dbReference>
<organism evidence="2 3">
    <name type="scientific">Aldrovandia affinis</name>
    <dbReference type="NCBI Taxonomy" id="143900"/>
    <lineage>
        <taxon>Eukaryota</taxon>
        <taxon>Metazoa</taxon>
        <taxon>Chordata</taxon>
        <taxon>Craniata</taxon>
        <taxon>Vertebrata</taxon>
        <taxon>Euteleostomi</taxon>
        <taxon>Actinopterygii</taxon>
        <taxon>Neopterygii</taxon>
        <taxon>Teleostei</taxon>
        <taxon>Notacanthiformes</taxon>
        <taxon>Halosauridae</taxon>
        <taxon>Aldrovandia</taxon>
    </lineage>
</organism>
<comment type="caution">
    <text evidence="2">The sequence shown here is derived from an EMBL/GenBank/DDBJ whole genome shotgun (WGS) entry which is preliminary data.</text>
</comment>
<evidence type="ECO:0000313" key="3">
    <source>
        <dbReference type="Proteomes" id="UP001221898"/>
    </source>
</evidence>
<protein>
    <submittedName>
        <fullName evidence="2">Uncharacterized protein</fullName>
    </submittedName>
</protein>
<reference evidence="2" key="1">
    <citation type="journal article" date="2023" name="Science">
        <title>Genome structures resolve the early diversification of teleost fishes.</title>
        <authorList>
            <person name="Parey E."/>
            <person name="Louis A."/>
            <person name="Montfort J."/>
            <person name="Bouchez O."/>
            <person name="Roques C."/>
            <person name="Iampietro C."/>
            <person name="Lluch J."/>
            <person name="Castinel A."/>
            <person name="Donnadieu C."/>
            <person name="Desvignes T."/>
            <person name="Floi Bucao C."/>
            <person name="Jouanno E."/>
            <person name="Wen M."/>
            <person name="Mejri S."/>
            <person name="Dirks R."/>
            <person name="Jansen H."/>
            <person name="Henkel C."/>
            <person name="Chen W.J."/>
            <person name="Zahm M."/>
            <person name="Cabau C."/>
            <person name="Klopp C."/>
            <person name="Thompson A.W."/>
            <person name="Robinson-Rechavi M."/>
            <person name="Braasch I."/>
            <person name="Lecointre G."/>
            <person name="Bobe J."/>
            <person name="Postlethwait J.H."/>
            <person name="Berthelot C."/>
            <person name="Roest Crollius H."/>
            <person name="Guiguen Y."/>
        </authorList>
    </citation>
    <scope>NUCLEOTIDE SEQUENCE</scope>
    <source>
        <strain evidence="2">NC1722</strain>
    </source>
</reference>
<accession>A0AAD7RGT8</accession>
<evidence type="ECO:0000313" key="2">
    <source>
        <dbReference type="EMBL" id="KAJ8383840.1"/>
    </source>
</evidence>
<proteinExistence type="predicted"/>
<dbReference type="AlphaFoldDB" id="A0AAD7RGT8"/>
<dbReference type="EMBL" id="JAINUG010000284">
    <property type="protein sequence ID" value="KAJ8383840.1"/>
    <property type="molecule type" value="Genomic_DNA"/>
</dbReference>
<evidence type="ECO:0000256" key="1">
    <source>
        <dbReference type="SAM" id="MobiDB-lite"/>
    </source>
</evidence>
<feature type="region of interest" description="Disordered" evidence="1">
    <location>
        <begin position="81"/>
        <end position="106"/>
    </location>
</feature>